<proteinExistence type="inferred from homology"/>
<evidence type="ECO:0000256" key="2">
    <source>
        <dbReference type="ARBA" id="ARBA00022598"/>
    </source>
</evidence>
<reference evidence="8" key="4">
    <citation type="submission" date="2025-08" db="UniProtKB">
        <authorList>
            <consortium name="Ensembl"/>
        </authorList>
    </citation>
    <scope>IDENTIFICATION</scope>
</reference>
<evidence type="ECO:0000256" key="1">
    <source>
        <dbReference type="ARBA" id="ARBA00006820"/>
    </source>
</evidence>
<keyword evidence="9" id="KW-1185">Reference proteome</keyword>
<dbReference type="InParanoid" id="A0A4W3IF52"/>
<evidence type="ECO:0000256" key="4">
    <source>
        <dbReference type="ARBA" id="ARBA00022840"/>
    </source>
</evidence>
<name>A0A4W3IF52_CALMI</name>
<reference evidence="8" key="5">
    <citation type="submission" date="2025-09" db="UniProtKB">
        <authorList>
            <consortium name="Ensembl"/>
        </authorList>
    </citation>
    <scope>IDENTIFICATION</scope>
</reference>
<keyword evidence="4" id="KW-0067">ATP-binding</keyword>
<keyword evidence="3" id="KW-0547">Nucleotide-binding</keyword>
<dbReference type="PROSITE" id="PS51221">
    <property type="entry name" value="TTL"/>
    <property type="match status" value="1"/>
</dbReference>
<organism evidence="8 9">
    <name type="scientific">Callorhinchus milii</name>
    <name type="common">Ghost shark</name>
    <dbReference type="NCBI Taxonomy" id="7868"/>
    <lineage>
        <taxon>Eukaryota</taxon>
        <taxon>Metazoa</taxon>
        <taxon>Chordata</taxon>
        <taxon>Craniata</taxon>
        <taxon>Vertebrata</taxon>
        <taxon>Chondrichthyes</taxon>
        <taxon>Holocephali</taxon>
        <taxon>Chimaeriformes</taxon>
        <taxon>Callorhinchidae</taxon>
        <taxon>Callorhinchus</taxon>
    </lineage>
</organism>
<evidence type="ECO:0000256" key="5">
    <source>
        <dbReference type="ARBA" id="ARBA00041448"/>
    </source>
</evidence>
<dbReference type="GO" id="GO:0015631">
    <property type="term" value="F:tubulin binding"/>
    <property type="evidence" value="ECO:0007669"/>
    <property type="project" value="TreeGrafter"/>
</dbReference>
<evidence type="ECO:0000256" key="6">
    <source>
        <dbReference type="ARBA" id="ARBA00049274"/>
    </source>
</evidence>
<reference evidence="9" key="3">
    <citation type="journal article" date="2014" name="Nature">
        <title>Elephant shark genome provides unique insights into gnathostome evolution.</title>
        <authorList>
            <consortium name="International Elephant Shark Genome Sequencing Consortium"/>
            <person name="Venkatesh B."/>
            <person name="Lee A.P."/>
            <person name="Ravi V."/>
            <person name="Maurya A.K."/>
            <person name="Lian M.M."/>
            <person name="Swann J.B."/>
            <person name="Ohta Y."/>
            <person name="Flajnik M.F."/>
            <person name="Sutoh Y."/>
            <person name="Kasahara M."/>
            <person name="Hoon S."/>
            <person name="Gangu V."/>
            <person name="Roy S.W."/>
            <person name="Irimia M."/>
            <person name="Korzh V."/>
            <person name="Kondrychyn I."/>
            <person name="Lim Z.W."/>
            <person name="Tay B.H."/>
            <person name="Tohari S."/>
            <person name="Kong K.W."/>
            <person name="Ho S."/>
            <person name="Lorente-Galdos B."/>
            <person name="Quilez J."/>
            <person name="Marques-Bonet T."/>
            <person name="Raney B.J."/>
            <person name="Ingham P.W."/>
            <person name="Tay A."/>
            <person name="Hillier L.W."/>
            <person name="Minx P."/>
            <person name="Boehm T."/>
            <person name="Wilson R.K."/>
            <person name="Brenner S."/>
            <person name="Warren W.C."/>
        </authorList>
    </citation>
    <scope>NUCLEOTIDE SEQUENCE [LARGE SCALE GENOMIC DNA]</scope>
</reference>
<evidence type="ECO:0000256" key="3">
    <source>
        <dbReference type="ARBA" id="ARBA00022741"/>
    </source>
</evidence>
<comment type="similarity">
    <text evidence="1">Belongs to the tubulin--tyrosine ligase family.</text>
</comment>
<dbReference type="InterPro" id="IPR004344">
    <property type="entry name" value="TTL/TTLL_fam"/>
</dbReference>
<dbReference type="GO" id="GO:0036064">
    <property type="term" value="C:ciliary basal body"/>
    <property type="evidence" value="ECO:0007669"/>
    <property type="project" value="TreeGrafter"/>
</dbReference>
<dbReference type="Proteomes" id="UP000314986">
    <property type="component" value="Unassembled WGS sequence"/>
</dbReference>
<reference evidence="9" key="2">
    <citation type="journal article" date="2007" name="PLoS Biol.">
        <title>Survey sequencing and comparative analysis of the elephant shark (Callorhinchus milii) genome.</title>
        <authorList>
            <person name="Venkatesh B."/>
            <person name="Kirkness E.F."/>
            <person name="Loh Y.H."/>
            <person name="Halpern A.L."/>
            <person name="Lee A.P."/>
            <person name="Johnson J."/>
            <person name="Dandona N."/>
            <person name="Viswanathan L.D."/>
            <person name="Tay A."/>
            <person name="Venter J.C."/>
            <person name="Strausberg R.L."/>
            <person name="Brenner S."/>
        </authorList>
    </citation>
    <scope>NUCLEOTIDE SEQUENCE [LARGE SCALE GENOMIC DNA]</scope>
</reference>
<dbReference type="GO" id="GO:0070740">
    <property type="term" value="F:tubulin-glutamic acid ligase activity"/>
    <property type="evidence" value="ECO:0007669"/>
    <property type="project" value="TreeGrafter"/>
</dbReference>
<reference evidence="9" key="1">
    <citation type="journal article" date="2006" name="Science">
        <title>Ancient noncoding elements conserved in the human genome.</title>
        <authorList>
            <person name="Venkatesh B."/>
            <person name="Kirkness E.F."/>
            <person name="Loh Y.H."/>
            <person name="Halpern A.L."/>
            <person name="Lee A.P."/>
            <person name="Johnson J."/>
            <person name="Dandona N."/>
            <person name="Viswanathan L.D."/>
            <person name="Tay A."/>
            <person name="Venter J.C."/>
            <person name="Strausberg R.L."/>
            <person name="Brenner S."/>
        </authorList>
    </citation>
    <scope>NUCLEOTIDE SEQUENCE [LARGE SCALE GENOMIC DNA]</scope>
</reference>
<accession>A0A4W3IF52</accession>
<dbReference type="GO" id="GO:0000226">
    <property type="term" value="P:microtubule cytoskeleton organization"/>
    <property type="evidence" value="ECO:0007669"/>
    <property type="project" value="TreeGrafter"/>
</dbReference>
<dbReference type="Gene3D" id="3.30.470.20">
    <property type="entry name" value="ATP-grasp fold, B domain"/>
    <property type="match status" value="1"/>
</dbReference>
<evidence type="ECO:0000313" key="9">
    <source>
        <dbReference type="Proteomes" id="UP000314986"/>
    </source>
</evidence>
<evidence type="ECO:0000313" key="8">
    <source>
        <dbReference type="Ensembl" id="ENSCMIP00000027462.1"/>
    </source>
</evidence>
<comment type="catalytic activity">
    <reaction evidence="6">
        <text>L-glutamyl-[protein] + L-glutamate + ATP = gamma-L-glutamyl-L-glutamyl-[protein] + ADP + phosphate + H(+)</text>
        <dbReference type="Rhea" id="RHEA:60144"/>
        <dbReference type="Rhea" id="RHEA-COMP:10208"/>
        <dbReference type="Rhea" id="RHEA-COMP:15517"/>
        <dbReference type="ChEBI" id="CHEBI:15378"/>
        <dbReference type="ChEBI" id="CHEBI:29973"/>
        <dbReference type="ChEBI" id="CHEBI:29985"/>
        <dbReference type="ChEBI" id="CHEBI:30616"/>
        <dbReference type="ChEBI" id="CHEBI:43474"/>
        <dbReference type="ChEBI" id="CHEBI:143622"/>
        <dbReference type="ChEBI" id="CHEBI:456216"/>
    </reaction>
    <physiologicalReaction direction="left-to-right" evidence="6">
        <dbReference type="Rhea" id="RHEA:60145"/>
    </physiologicalReaction>
</comment>
<feature type="region of interest" description="Disordered" evidence="7">
    <location>
        <begin position="92"/>
        <end position="121"/>
    </location>
</feature>
<sequence>MEAFMYVMSLVLHRTMICISTELYGFDVLVDSSMKPWLLEVNLSPSLACDAPLDLKIKASMLSDMFTLVGFVCHNPMARHVKSMKTSFNFPTRSQAHRVPQRPMSASTMEPNSKAAPGKETAGGVQAPSCLGLTLEQVRLGALLCQVMRRIVFSQVTLLHCVHVPPHVHSLASGV</sequence>
<dbReference type="PANTHER" id="PTHR12241">
    <property type="entry name" value="TUBULIN POLYGLUTAMYLASE"/>
    <property type="match status" value="1"/>
</dbReference>
<dbReference type="AlphaFoldDB" id="A0A4W3IF52"/>
<dbReference type="GeneTree" id="ENSGT00940000162910"/>
<keyword evidence="2" id="KW-0436">Ligase</keyword>
<dbReference type="Pfam" id="PF03133">
    <property type="entry name" value="TTL"/>
    <property type="match status" value="1"/>
</dbReference>
<protein>
    <recommendedName>
        <fullName evidence="5">Tubulin--tyrosine ligase-like protein 5</fullName>
    </recommendedName>
</protein>
<evidence type="ECO:0000256" key="7">
    <source>
        <dbReference type="SAM" id="MobiDB-lite"/>
    </source>
</evidence>
<dbReference type="PANTHER" id="PTHR12241:SF145">
    <property type="entry name" value="TUBULIN POLYGLUTAMYLASE TTLL5"/>
    <property type="match status" value="1"/>
</dbReference>
<dbReference type="STRING" id="7868.ENSCMIP00000027462"/>
<dbReference type="GO" id="GO:0005524">
    <property type="term" value="F:ATP binding"/>
    <property type="evidence" value="ECO:0007669"/>
    <property type="project" value="UniProtKB-KW"/>
</dbReference>
<dbReference type="Ensembl" id="ENSCMIT00000027898.1">
    <property type="protein sequence ID" value="ENSCMIP00000027462.1"/>
    <property type="gene ID" value="ENSCMIG00000011960.1"/>
</dbReference>